<evidence type="ECO:0000313" key="2">
    <source>
        <dbReference type="Proteomes" id="UP000708208"/>
    </source>
</evidence>
<dbReference type="OrthoDB" id="10261055at2759"/>
<gene>
    <name evidence="1" type="ORF">AFUS01_LOCUS9737</name>
</gene>
<dbReference type="Proteomes" id="UP000708208">
    <property type="component" value="Unassembled WGS sequence"/>
</dbReference>
<feature type="non-terminal residue" evidence="1">
    <location>
        <position position="1"/>
    </location>
</feature>
<comment type="caution">
    <text evidence="1">The sequence shown here is derived from an EMBL/GenBank/DDBJ whole genome shotgun (WGS) entry which is preliminary data.</text>
</comment>
<evidence type="ECO:0000313" key="1">
    <source>
        <dbReference type="EMBL" id="CAG7720461.1"/>
    </source>
</evidence>
<dbReference type="AlphaFoldDB" id="A0A8J2JIK8"/>
<protein>
    <submittedName>
        <fullName evidence="1">Uncharacterized protein</fullName>
    </submittedName>
</protein>
<name>A0A8J2JIK8_9HEXA</name>
<keyword evidence="2" id="KW-1185">Reference proteome</keyword>
<accession>A0A8J2JIK8</accession>
<proteinExistence type="predicted"/>
<feature type="non-terminal residue" evidence="1">
    <location>
        <position position="54"/>
    </location>
</feature>
<sequence length="54" mass="6472">KKEWTSELKNLKGMIKYINSNENLFTEIKFTTLDDYFEAIRDDIQKGKFQPQTL</sequence>
<dbReference type="EMBL" id="CAJVCH010070844">
    <property type="protein sequence ID" value="CAG7720461.1"/>
    <property type="molecule type" value="Genomic_DNA"/>
</dbReference>
<reference evidence="1" key="1">
    <citation type="submission" date="2021-06" db="EMBL/GenBank/DDBJ databases">
        <authorList>
            <person name="Hodson N. C."/>
            <person name="Mongue J. A."/>
            <person name="Jaron S. K."/>
        </authorList>
    </citation>
    <scope>NUCLEOTIDE SEQUENCE</scope>
</reference>
<organism evidence="1 2">
    <name type="scientific">Allacma fusca</name>
    <dbReference type="NCBI Taxonomy" id="39272"/>
    <lineage>
        <taxon>Eukaryota</taxon>
        <taxon>Metazoa</taxon>
        <taxon>Ecdysozoa</taxon>
        <taxon>Arthropoda</taxon>
        <taxon>Hexapoda</taxon>
        <taxon>Collembola</taxon>
        <taxon>Symphypleona</taxon>
        <taxon>Sminthuridae</taxon>
        <taxon>Allacma</taxon>
    </lineage>
</organism>